<dbReference type="Proteomes" id="UP000615234">
    <property type="component" value="Unassembled WGS sequence"/>
</dbReference>
<evidence type="ECO:0000256" key="2">
    <source>
        <dbReference type="ARBA" id="ARBA00023015"/>
    </source>
</evidence>
<dbReference type="InterPro" id="IPR036390">
    <property type="entry name" value="WH_DNA-bd_sf"/>
</dbReference>
<organism evidence="6 7">
    <name type="scientific">Coprococcus hominis</name>
    <name type="common">ex Liu et al. 2022</name>
    <dbReference type="NCBI Taxonomy" id="2763039"/>
    <lineage>
        <taxon>Bacteria</taxon>
        <taxon>Bacillati</taxon>
        <taxon>Bacillota</taxon>
        <taxon>Clostridia</taxon>
        <taxon>Lachnospirales</taxon>
        <taxon>Lachnospiraceae</taxon>
        <taxon>Coprococcus</taxon>
    </lineage>
</organism>
<dbReference type="SUPFAM" id="SSF46785">
    <property type="entry name" value="Winged helix' DNA-binding domain"/>
    <property type="match status" value="1"/>
</dbReference>
<dbReference type="GO" id="GO:0032993">
    <property type="term" value="C:protein-DNA complex"/>
    <property type="evidence" value="ECO:0007669"/>
    <property type="project" value="TreeGrafter"/>
</dbReference>
<dbReference type="Pfam" id="PF00126">
    <property type="entry name" value="HTH_1"/>
    <property type="match status" value="1"/>
</dbReference>
<evidence type="ECO:0000259" key="5">
    <source>
        <dbReference type="PROSITE" id="PS50931"/>
    </source>
</evidence>
<accession>A0A8I0AP84</accession>
<dbReference type="PANTHER" id="PTHR30346:SF28">
    <property type="entry name" value="HTH-TYPE TRANSCRIPTIONAL REGULATOR CYNR"/>
    <property type="match status" value="1"/>
</dbReference>
<dbReference type="PANTHER" id="PTHR30346">
    <property type="entry name" value="TRANSCRIPTIONAL DUAL REGULATOR HCAR-RELATED"/>
    <property type="match status" value="1"/>
</dbReference>
<evidence type="ECO:0000313" key="6">
    <source>
        <dbReference type="EMBL" id="MBC5662587.1"/>
    </source>
</evidence>
<dbReference type="PROSITE" id="PS50931">
    <property type="entry name" value="HTH_LYSR"/>
    <property type="match status" value="1"/>
</dbReference>
<evidence type="ECO:0000256" key="3">
    <source>
        <dbReference type="ARBA" id="ARBA00023125"/>
    </source>
</evidence>
<dbReference type="GO" id="GO:0003700">
    <property type="term" value="F:DNA-binding transcription factor activity"/>
    <property type="evidence" value="ECO:0007669"/>
    <property type="project" value="InterPro"/>
</dbReference>
<protein>
    <submittedName>
        <fullName evidence="6">LysR family transcriptional regulator</fullName>
    </submittedName>
</protein>
<dbReference type="Gene3D" id="3.40.190.290">
    <property type="match status" value="1"/>
</dbReference>
<evidence type="ECO:0000256" key="1">
    <source>
        <dbReference type="ARBA" id="ARBA00009437"/>
    </source>
</evidence>
<gene>
    <name evidence="6" type="ORF">H8S09_06705</name>
</gene>
<dbReference type="InterPro" id="IPR000847">
    <property type="entry name" value="LysR_HTH_N"/>
</dbReference>
<dbReference type="GO" id="GO:0003677">
    <property type="term" value="F:DNA binding"/>
    <property type="evidence" value="ECO:0007669"/>
    <property type="project" value="UniProtKB-KW"/>
</dbReference>
<keyword evidence="4" id="KW-0804">Transcription</keyword>
<dbReference type="Gene3D" id="1.10.10.10">
    <property type="entry name" value="Winged helix-like DNA-binding domain superfamily/Winged helix DNA-binding domain"/>
    <property type="match status" value="1"/>
</dbReference>
<name>A0A8I0AP84_9FIRM</name>
<evidence type="ECO:0000256" key="4">
    <source>
        <dbReference type="ARBA" id="ARBA00023163"/>
    </source>
</evidence>
<dbReference type="SUPFAM" id="SSF53850">
    <property type="entry name" value="Periplasmic binding protein-like II"/>
    <property type="match status" value="1"/>
</dbReference>
<feature type="domain" description="HTH lysR-type" evidence="5">
    <location>
        <begin position="1"/>
        <end position="58"/>
    </location>
</feature>
<keyword evidence="3" id="KW-0238">DNA-binding</keyword>
<reference evidence="6 7" key="1">
    <citation type="submission" date="2020-08" db="EMBL/GenBank/DDBJ databases">
        <title>Genome public.</title>
        <authorList>
            <person name="Liu C."/>
            <person name="Sun Q."/>
        </authorList>
    </citation>
    <scope>NUCLEOTIDE SEQUENCE [LARGE SCALE GENOMIC DNA]</scope>
    <source>
        <strain evidence="6 7">NSJ-10</strain>
    </source>
</reference>
<dbReference type="PRINTS" id="PR00039">
    <property type="entry name" value="HTHLYSR"/>
</dbReference>
<dbReference type="RefSeq" id="WP_117807653.1">
    <property type="nucleotide sequence ID" value="NZ_JACOOX010000003.1"/>
</dbReference>
<sequence length="302" mass="34730">MNLFYIRYFVELAKEQQYTKAAKNLNITQPSLSHAIHQLEEELGVLLFEKTGRNTVLTRYGEEFLVYAENTIRTLDQGIRLMQKAAHGEGVVRLGFVRPLGMDFVPGLVDDYRKRLQDETVQFSFHTGTTHELVNGLKEKQYDIIFCSRPVDESGLSVLPVGRQDLVVITPEGHPLAEEKNVDLADTLKYPQIYFAEGSGMRDVINELYSLIGETPQIAYETEEDEVIAGLVAHNFGIAVVPYMKLLERLTVKILKLRKPRADRMYYMVCDATAYKPPCVQRFYDYVSEKNEMQEDKFIWNI</sequence>
<dbReference type="FunFam" id="1.10.10.10:FF:000001">
    <property type="entry name" value="LysR family transcriptional regulator"/>
    <property type="match status" value="1"/>
</dbReference>
<evidence type="ECO:0000313" key="7">
    <source>
        <dbReference type="Proteomes" id="UP000615234"/>
    </source>
</evidence>
<dbReference type="Pfam" id="PF03466">
    <property type="entry name" value="LysR_substrate"/>
    <property type="match status" value="1"/>
</dbReference>
<dbReference type="InterPro" id="IPR036388">
    <property type="entry name" value="WH-like_DNA-bd_sf"/>
</dbReference>
<dbReference type="InterPro" id="IPR005119">
    <property type="entry name" value="LysR_subst-bd"/>
</dbReference>
<comment type="caution">
    <text evidence="6">The sequence shown here is derived from an EMBL/GenBank/DDBJ whole genome shotgun (WGS) entry which is preliminary data.</text>
</comment>
<comment type="similarity">
    <text evidence="1">Belongs to the LysR transcriptional regulatory family.</text>
</comment>
<dbReference type="AlphaFoldDB" id="A0A8I0AP84"/>
<keyword evidence="2" id="KW-0805">Transcription regulation</keyword>
<dbReference type="EMBL" id="JACOOX010000003">
    <property type="protein sequence ID" value="MBC5662587.1"/>
    <property type="molecule type" value="Genomic_DNA"/>
</dbReference>
<proteinExistence type="inferred from homology"/>
<keyword evidence="7" id="KW-1185">Reference proteome</keyword>